<dbReference type="Proteomes" id="UP001220022">
    <property type="component" value="Unassembled WGS sequence"/>
</dbReference>
<keyword evidence="2" id="KW-1185">Reference proteome</keyword>
<comment type="caution">
    <text evidence="1">The sequence shown here is derived from an EMBL/GenBank/DDBJ whole genome shotgun (WGS) entry which is preliminary data.</text>
</comment>
<reference evidence="1 2" key="1">
    <citation type="submission" date="2023-03" db="EMBL/GenBank/DDBJ databases">
        <title>Draft genome sequence of type strain Streptomyces ferralitis JCM 14344.</title>
        <authorList>
            <person name="Klaysubun C."/>
            <person name="Duangmal K."/>
        </authorList>
    </citation>
    <scope>NUCLEOTIDE SEQUENCE [LARGE SCALE GENOMIC DNA]</scope>
    <source>
        <strain evidence="1 2">JCM 14344</strain>
    </source>
</reference>
<evidence type="ECO:0000313" key="2">
    <source>
        <dbReference type="Proteomes" id="UP001220022"/>
    </source>
</evidence>
<accession>A0ABT5Z8H2</accession>
<organism evidence="1 2">
    <name type="scientific">Streptantibioticus ferralitis</name>
    <dbReference type="NCBI Taxonomy" id="236510"/>
    <lineage>
        <taxon>Bacteria</taxon>
        <taxon>Bacillati</taxon>
        <taxon>Actinomycetota</taxon>
        <taxon>Actinomycetes</taxon>
        <taxon>Kitasatosporales</taxon>
        <taxon>Streptomycetaceae</taxon>
        <taxon>Streptantibioticus</taxon>
    </lineage>
</organism>
<dbReference type="EMBL" id="JARHTQ010000027">
    <property type="protein sequence ID" value="MDF2259937.1"/>
    <property type="molecule type" value="Genomic_DNA"/>
</dbReference>
<dbReference type="RefSeq" id="WP_275820042.1">
    <property type="nucleotide sequence ID" value="NZ_BAAANM010000029.1"/>
</dbReference>
<name>A0ABT5Z8H2_9ACTN</name>
<proteinExistence type="predicted"/>
<gene>
    <name evidence="1" type="ORF">P2L57_30700</name>
</gene>
<evidence type="ECO:0008006" key="3">
    <source>
        <dbReference type="Google" id="ProtNLM"/>
    </source>
</evidence>
<evidence type="ECO:0000313" key="1">
    <source>
        <dbReference type="EMBL" id="MDF2259937.1"/>
    </source>
</evidence>
<protein>
    <recommendedName>
        <fullName evidence="3">Transposase</fullName>
    </recommendedName>
</protein>
<sequence length="68" mass="7857">MSEWTNPRHAGTLVAYRAAQQEHGYPREFGRWRKRQRWCDGFAMVTDPATGAVFTTPHGLPRKDPEQT</sequence>